<dbReference type="CDD" id="cd02859">
    <property type="entry name" value="E_set_AMPKbeta_like_N"/>
    <property type="match status" value="1"/>
</dbReference>
<feature type="transmembrane region" description="Helical" evidence="1">
    <location>
        <begin position="402"/>
        <end position="421"/>
    </location>
</feature>
<evidence type="ECO:0000313" key="5">
    <source>
        <dbReference type="EMBL" id="QIR13873.1"/>
    </source>
</evidence>
<gene>
    <name evidence="5" type="ORF">HBH39_04635</name>
</gene>
<dbReference type="Pfam" id="PF00672">
    <property type="entry name" value="HAMP"/>
    <property type="match status" value="1"/>
</dbReference>
<dbReference type="InterPro" id="IPR000160">
    <property type="entry name" value="GGDEF_dom"/>
</dbReference>
<dbReference type="KEGG" id="saes:HBH39_04635"/>
<dbReference type="InterPro" id="IPR001633">
    <property type="entry name" value="EAL_dom"/>
</dbReference>
<dbReference type="CDD" id="cd06225">
    <property type="entry name" value="HAMP"/>
    <property type="match status" value="1"/>
</dbReference>
<dbReference type="InterPro" id="IPR050706">
    <property type="entry name" value="Cyclic-di-GMP_PDE-like"/>
</dbReference>
<name>A0A6G9QIA1_9GAMM</name>
<dbReference type="EMBL" id="CP050313">
    <property type="protein sequence ID" value="QIR13873.1"/>
    <property type="molecule type" value="Genomic_DNA"/>
</dbReference>
<dbReference type="InterPro" id="IPR043128">
    <property type="entry name" value="Rev_trsase/Diguanyl_cyclase"/>
</dbReference>
<accession>A0A6G9QIA1</accession>
<keyword evidence="6" id="KW-1185">Reference proteome</keyword>
<dbReference type="PROSITE" id="PS50883">
    <property type="entry name" value="EAL"/>
    <property type="match status" value="1"/>
</dbReference>
<dbReference type="InterPro" id="IPR029787">
    <property type="entry name" value="Nucleotide_cyclase"/>
</dbReference>
<dbReference type="SMART" id="SM00052">
    <property type="entry name" value="EAL"/>
    <property type="match status" value="1"/>
</dbReference>
<dbReference type="SUPFAM" id="SSF158472">
    <property type="entry name" value="HAMP domain-like"/>
    <property type="match status" value="1"/>
</dbReference>
<dbReference type="GO" id="GO:0016020">
    <property type="term" value="C:membrane"/>
    <property type="evidence" value="ECO:0007669"/>
    <property type="project" value="InterPro"/>
</dbReference>
<dbReference type="SUPFAM" id="SSF81296">
    <property type="entry name" value="E set domains"/>
    <property type="match status" value="1"/>
</dbReference>
<proteinExistence type="predicted"/>
<keyword evidence="1" id="KW-0812">Transmembrane</keyword>
<dbReference type="SUPFAM" id="SSF55073">
    <property type="entry name" value="Nucleotide cyclase"/>
    <property type="match status" value="1"/>
</dbReference>
<feature type="transmembrane region" description="Helical" evidence="1">
    <location>
        <begin position="161"/>
        <end position="184"/>
    </location>
</feature>
<dbReference type="InterPro" id="IPR013783">
    <property type="entry name" value="Ig-like_fold"/>
</dbReference>
<dbReference type="SUPFAM" id="SSF141868">
    <property type="entry name" value="EAL domain-like"/>
    <property type="match status" value="1"/>
</dbReference>
<dbReference type="Pfam" id="PF00990">
    <property type="entry name" value="GGDEF"/>
    <property type="match status" value="1"/>
</dbReference>
<dbReference type="PROSITE" id="PS50885">
    <property type="entry name" value="HAMP"/>
    <property type="match status" value="1"/>
</dbReference>
<keyword evidence="1" id="KW-1133">Transmembrane helix</keyword>
<dbReference type="Gene3D" id="2.60.40.10">
    <property type="entry name" value="Immunoglobulins"/>
    <property type="match status" value="1"/>
</dbReference>
<dbReference type="Gene3D" id="6.10.340.10">
    <property type="match status" value="1"/>
</dbReference>
<dbReference type="PROSITE" id="PS50887">
    <property type="entry name" value="GGDEF"/>
    <property type="match status" value="1"/>
</dbReference>
<protein>
    <submittedName>
        <fullName evidence="5">EAL domain-containing protein</fullName>
    </submittedName>
</protein>
<dbReference type="RefSeq" id="WP_167676036.1">
    <property type="nucleotide sequence ID" value="NZ_CP050313.1"/>
</dbReference>
<evidence type="ECO:0000259" key="4">
    <source>
        <dbReference type="PROSITE" id="PS50887"/>
    </source>
</evidence>
<feature type="transmembrane region" description="Helical" evidence="1">
    <location>
        <begin position="190"/>
        <end position="212"/>
    </location>
</feature>
<dbReference type="Gene3D" id="3.20.20.450">
    <property type="entry name" value="EAL domain"/>
    <property type="match status" value="1"/>
</dbReference>
<dbReference type="Gene3D" id="3.30.70.270">
    <property type="match status" value="1"/>
</dbReference>
<dbReference type="InterPro" id="IPR035919">
    <property type="entry name" value="EAL_sf"/>
</dbReference>
<dbReference type="AlphaFoldDB" id="A0A6G9QIA1"/>
<reference evidence="5 6" key="1">
    <citation type="submission" date="2020-03" db="EMBL/GenBank/DDBJ databases">
        <title>Complete genome sequence of Shewanella sp.</title>
        <authorList>
            <person name="Kim Y.-S."/>
            <person name="Kim S.-J."/>
            <person name="Jung H.-K."/>
            <person name="Kim K.-H."/>
        </authorList>
    </citation>
    <scope>NUCLEOTIDE SEQUENCE [LARGE SCALE GENOMIC DNA]</scope>
    <source>
        <strain evidence="5 6">PN3F2</strain>
    </source>
</reference>
<evidence type="ECO:0000259" key="3">
    <source>
        <dbReference type="PROSITE" id="PS50885"/>
    </source>
</evidence>
<dbReference type="Pfam" id="PF00563">
    <property type="entry name" value="EAL"/>
    <property type="match status" value="1"/>
</dbReference>
<dbReference type="CDD" id="cd01948">
    <property type="entry name" value="EAL"/>
    <property type="match status" value="1"/>
</dbReference>
<dbReference type="InterPro" id="IPR003660">
    <property type="entry name" value="HAMP_dom"/>
</dbReference>
<feature type="domain" description="HAMP" evidence="3">
    <location>
        <begin position="438"/>
        <end position="477"/>
    </location>
</feature>
<evidence type="ECO:0000256" key="1">
    <source>
        <dbReference type="SAM" id="Phobius"/>
    </source>
</evidence>
<dbReference type="SMART" id="SM00267">
    <property type="entry name" value="GGDEF"/>
    <property type="match status" value="1"/>
</dbReference>
<dbReference type="PANTHER" id="PTHR33121">
    <property type="entry name" value="CYCLIC DI-GMP PHOSPHODIESTERASE PDEF"/>
    <property type="match status" value="1"/>
</dbReference>
<feature type="domain" description="GGDEF" evidence="4">
    <location>
        <begin position="512"/>
        <end position="657"/>
    </location>
</feature>
<sequence>MSLITHYLHKWKIRLAILCGLILLWPLQNKLVEHLQNDAVIPYQIELKTPLPADILQRHGLPADAEIEKVYVSGSFSDWHSDDPYYALKPIAKEHGIEWQYSLPTFPGEIEYKLVVFIKNQPEPTWMLDPNNPDTVVSPWGDQNSVLHVSDWPKIALISQILTFALLGTFLLYCILEPLLFWLLHQKMPFYRKLVLSNILILICAQLLFFSYQLHLNRQLIKQGLIDSIHGMHLIFNGENIDFTALENQQDELNDILSRFFGPATTRVDKTQSSLFQITLSDFAVLDKQGKLITLSHRLQNQQLQQQRAEQLGFQSSSEYFMQGMWSALLPQTIANAQNGQLLVAVRPSKVQSVENPRTLTAEWLLGFSQFTQPILSRGQVLGYYAGSIQVKLYGAELLRMLMFQLLLLSGVVVLTSWLFARVGKIVTKDILQLTFWTQNIVKGNLSQELSINSQDEIQQLAENFDQMRHSLRDSFEQIEEQNCKLFKEAYFNTLTKLPNRKKLYSDLSDQGMTALLVVNINDFSEFNDFYGINSGDAIIIEVAERITQYCQTLTDWSVYKTGPDEFSIAYKPASAKSLTCDALADFATQLSNNICHKALVLDNNKFYISVSIGGAIIDSDTETTPDISADLTINTASDLPLQQQAISQSAISLHRHADLARRLAKKQRLIFSCFSAEMANPDAFEENMRQSQMLAKAAQNQWVTPYLQLIQPLKDTPIKFECLMRISLPNGQVLAPGQFMQAARQSRLYPQLMYCMMQKSIAMFKDQPYEFSLNITLDDIAIPQNLQAIISLLTANIDVCPRLTFELLESEEITDYRAVEQFIKTVKPLGCKIAIDDFGSGYSNFVHLLSLDIDAIKIDGSLIRHLDSDPKAQLLVATVAKFAQQMHIKTVAEFVENETVLGLLNQYNIDYAQGYLLGKPAPSIALALCTK</sequence>
<dbReference type="GO" id="GO:0007165">
    <property type="term" value="P:signal transduction"/>
    <property type="evidence" value="ECO:0007669"/>
    <property type="project" value="InterPro"/>
</dbReference>
<organism evidence="5 6">
    <name type="scientific">Shewanella aestuarii</name>
    <dbReference type="NCBI Taxonomy" id="1028752"/>
    <lineage>
        <taxon>Bacteria</taxon>
        <taxon>Pseudomonadati</taxon>
        <taxon>Pseudomonadota</taxon>
        <taxon>Gammaproteobacteria</taxon>
        <taxon>Alteromonadales</taxon>
        <taxon>Shewanellaceae</taxon>
        <taxon>Shewanella</taxon>
    </lineage>
</organism>
<feature type="domain" description="EAL" evidence="2">
    <location>
        <begin position="688"/>
        <end position="932"/>
    </location>
</feature>
<evidence type="ECO:0000313" key="6">
    <source>
        <dbReference type="Proteomes" id="UP000502608"/>
    </source>
</evidence>
<dbReference type="InterPro" id="IPR014756">
    <property type="entry name" value="Ig_E-set"/>
</dbReference>
<keyword evidence="1" id="KW-0472">Membrane</keyword>
<dbReference type="CDD" id="cd01949">
    <property type="entry name" value="GGDEF"/>
    <property type="match status" value="1"/>
</dbReference>
<dbReference type="SMART" id="SM00304">
    <property type="entry name" value="HAMP"/>
    <property type="match status" value="1"/>
</dbReference>
<evidence type="ECO:0000259" key="2">
    <source>
        <dbReference type="PROSITE" id="PS50883"/>
    </source>
</evidence>
<dbReference type="GO" id="GO:0071111">
    <property type="term" value="F:cyclic-guanylate-specific phosphodiesterase activity"/>
    <property type="evidence" value="ECO:0007669"/>
    <property type="project" value="InterPro"/>
</dbReference>
<dbReference type="PANTHER" id="PTHR33121:SF79">
    <property type="entry name" value="CYCLIC DI-GMP PHOSPHODIESTERASE PDED-RELATED"/>
    <property type="match status" value="1"/>
</dbReference>
<dbReference type="Proteomes" id="UP000502608">
    <property type="component" value="Chromosome"/>
</dbReference>